<dbReference type="RefSeq" id="WP_115792890.1">
    <property type="nucleotide sequence ID" value="NZ_QSLN01000010.1"/>
</dbReference>
<dbReference type="Gene3D" id="1.10.45.10">
    <property type="entry name" value="Vanillyl-alcohol Oxidase, Chain A, domain 4"/>
    <property type="match status" value="1"/>
</dbReference>
<dbReference type="InterPro" id="IPR051914">
    <property type="entry name" value="FAD-linked_OxidoTrans_Type4"/>
</dbReference>
<comment type="cofactor">
    <cofactor evidence="1">
        <name>FAD</name>
        <dbReference type="ChEBI" id="CHEBI:57692"/>
    </cofactor>
</comment>
<keyword evidence="8" id="KW-1185">Reference proteome</keyword>
<evidence type="ECO:0000256" key="4">
    <source>
        <dbReference type="ARBA" id="ARBA00022827"/>
    </source>
</evidence>
<dbReference type="FunFam" id="3.30.70.2740:FF:000001">
    <property type="entry name" value="D-lactate dehydrogenase mitochondrial"/>
    <property type="match status" value="1"/>
</dbReference>
<dbReference type="InterPro" id="IPR004113">
    <property type="entry name" value="FAD-bd_oxidored_4_C"/>
</dbReference>
<dbReference type="PANTHER" id="PTHR42934:SF2">
    <property type="entry name" value="GLYCOLATE OXIDASE SUBUNIT GLCD"/>
    <property type="match status" value="1"/>
</dbReference>
<dbReference type="InterPro" id="IPR016164">
    <property type="entry name" value="FAD-linked_Oxase-like_C"/>
</dbReference>
<dbReference type="InterPro" id="IPR016171">
    <property type="entry name" value="Vanillyl_alc_oxidase_C-sub2"/>
</dbReference>
<feature type="domain" description="FAD-binding PCMH-type" evidence="6">
    <location>
        <begin position="38"/>
        <end position="217"/>
    </location>
</feature>
<dbReference type="PANTHER" id="PTHR42934">
    <property type="entry name" value="GLYCOLATE OXIDASE SUBUNIT GLCD"/>
    <property type="match status" value="1"/>
</dbReference>
<dbReference type="FunFam" id="1.10.45.10:FF:000001">
    <property type="entry name" value="D-lactate dehydrogenase mitochondrial"/>
    <property type="match status" value="1"/>
</dbReference>
<dbReference type="Gene3D" id="3.30.465.10">
    <property type="match status" value="1"/>
</dbReference>
<dbReference type="EMBL" id="QSLN01000010">
    <property type="protein sequence ID" value="RDV82447.1"/>
    <property type="molecule type" value="Genomic_DNA"/>
</dbReference>
<dbReference type="OrthoDB" id="9767256at2"/>
<dbReference type="SUPFAM" id="SSF56176">
    <property type="entry name" value="FAD-binding/transporter-associated domain-like"/>
    <property type="match status" value="1"/>
</dbReference>
<accession>A0A3D8P4G7</accession>
<proteinExistence type="inferred from homology"/>
<evidence type="ECO:0000256" key="3">
    <source>
        <dbReference type="ARBA" id="ARBA00022630"/>
    </source>
</evidence>
<dbReference type="Gene3D" id="3.30.70.2740">
    <property type="match status" value="1"/>
</dbReference>
<dbReference type="Pfam" id="PF02913">
    <property type="entry name" value="FAD-oxidase_C"/>
    <property type="match status" value="1"/>
</dbReference>
<dbReference type="SUPFAM" id="SSF55103">
    <property type="entry name" value="FAD-linked oxidases, C-terminal domain"/>
    <property type="match status" value="1"/>
</dbReference>
<comment type="similarity">
    <text evidence="2">Belongs to the FAD-binding oxidoreductase/transferase type 4 family.</text>
</comment>
<evidence type="ECO:0000256" key="5">
    <source>
        <dbReference type="ARBA" id="ARBA00023002"/>
    </source>
</evidence>
<protein>
    <submittedName>
        <fullName evidence="7">FAD-binding protein</fullName>
    </submittedName>
</protein>
<dbReference type="PROSITE" id="PS51387">
    <property type="entry name" value="FAD_PCMH"/>
    <property type="match status" value="1"/>
</dbReference>
<dbReference type="GO" id="GO:0071949">
    <property type="term" value="F:FAD binding"/>
    <property type="evidence" value="ECO:0007669"/>
    <property type="project" value="InterPro"/>
</dbReference>
<dbReference type="InterPro" id="IPR016166">
    <property type="entry name" value="FAD-bd_PCMH"/>
</dbReference>
<comment type="caution">
    <text evidence="7">The sequence shown here is derived from an EMBL/GenBank/DDBJ whole genome shotgun (WGS) entry which is preliminary data.</text>
</comment>
<evidence type="ECO:0000313" key="8">
    <source>
        <dbReference type="Proteomes" id="UP000256329"/>
    </source>
</evidence>
<dbReference type="GO" id="GO:0016491">
    <property type="term" value="F:oxidoreductase activity"/>
    <property type="evidence" value="ECO:0007669"/>
    <property type="project" value="UniProtKB-KW"/>
</dbReference>
<dbReference type="Proteomes" id="UP000256329">
    <property type="component" value="Unassembled WGS sequence"/>
</dbReference>
<evidence type="ECO:0000259" key="6">
    <source>
        <dbReference type="PROSITE" id="PS51387"/>
    </source>
</evidence>
<dbReference type="InterPro" id="IPR036318">
    <property type="entry name" value="FAD-bd_PCMH-like_sf"/>
</dbReference>
<sequence length="466" mass="50187">MTLEKAIEALRRELGPQNVITAPEELICYSYDATADLPEGRPDVVVTPENTEQVVKVVKIARQFRLPIYPRGAGTNLSGGTVPLKGGIVLATVKMNRILEIDPTNLTATVQPGVIIQELNNAVAPYGLIYPPDPGTVATATMGGSVAECSGGLRGLKYGVTRNYVMGLEVVLANGEVLRCGGKTVKNVTGYDLVRLFTGSEGTLGIITEIIVRLIPAPPARETMLAGFSRLADAGNAVTQIIEHKVIPATLEIMDRVTVEVVESYARIGLPTDVAALLLIEVDGLPEVVKAEANTVKRIVAQNNGWIKTAEDEIQRENLLTARRAALPALARVKPTTILEDATVPRSKVTDMLLALEEIAKKYNLLIGTFGHAGDGNLHPTILADARDEEEMKRVRAAVEEIFRVAISLGGTLTGEHGIGVAKKRFLPWEMGETGVWVLKQIKKALDPDNLLNPGKIVDLAQEERS</sequence>
<evidence type="ECO:0000313" key="7">
    <source>
        <dbReference type="EMBL" id="RDV82447.1"/>
    </source>
</evidence>
<keyword evidence="4" id="KW-0274">FAD</keyword>
<dbReference type="InterPro" id="IPR016169">
    <property type="entry name" value="FAD-bd_PCMH_sub2"/>
</dbReference>
<keyword evidence="5" id="KW-0560">Oxidoreductase</keyword>
<keyword evidence="3" id="KW-0285">Flavoprotein</keyword>
<dbReference type="InterPro" id="IPR006094">
    <property type="entry name" value="Oxid_FAD_bind_N"/>
</dbReference>
<name>A0A3D8P4G7_9THEO</name>
<gene>
    <name evidence="7" type="ORF">DXX99_07550</name>
</gene>
<evidence type="ECO:0000256" key="1">
    <source>
        <dbReference type="ARBA" id="ARBA00001974"/>
    </source>
</evidence>
<reference evidence="7 8" key="1">
    <citation type="submission" date="2018-08" db="EMBL/GenBank/DDBJ databases">
        <title>Form III RuBisCO-mediated autotrophy in Thermodesulfobium bacteria.</title>
        <authorList>
            <person name="Toshchakov S.V."/>
            <person name="Kublanov I.V."/>
            <person name="Frolov E."/>
            <person name="Bonch-Osmolovskaya E.A."/>
            <person name="Tourova T.P."/>
            <person name="Chernych N.A."/>
            <person name="Lebedinsky A.V."/>
        </authorList>
    </citation>
    <scope>NUCLEOTIDE SEQUENCE [LARGE SCALE GENOMIC DNA]</scope>
    <source>
        <strain evidence="7 8">SR</strain>
    </source>
</reference>
<dbReference type="AlphaFoldDB" id="A0A3D8P4G7"/>
<evidence type="ECO:0000256" key="2">
    <source>
        <dbReference type="ARBA" id="ARBA00008000"/>
    </source>
</evidence>
<organism evidence="7 8">
    <name type="scientific">Ammonifex thiophilus</name>
    <dbReference type="NCBI Taxonomy" id="444093"/>
    <lineage>
        <taxon>Bacteria</taxon>
        <taxon>Bacillati</taxon>
        <taxon>Bacillota</taxon>
        <taxon>Clostridia</taxon>
        <taxon>Thermoanaerobacterales</taxon>
        <taxon>Thermoanaerobacteraceae</taxon>
        <taxon>Ammonifex</taxon>
    </lineage>
</organism>
<dbReference type="Pfam" id="PF01565">
    <property type="entry name" value="FAD_binding_4"/>
    <property type="match status" value="1"/>
</dbReference>